<dbReference type="SUPFAM" id="SSF52540">
    <property type="entry name" value="P-loop containing nucleoside triphosphate hydrolases"/>
    <property type="match status" value="1"/>
</dbReference>
<feature type="domain" description="Deoxynucleoside kinase" evidence="1">
    <location>
        <begin position="7"/>
        <end position="198"/>
    </location>
</feature>
<dbReference type="PANTHER" id="PTHR10513">
    <property type="entry name" value="DEOXYNUCLEOSIDE KINASE"/>
    <property type="match status" value="1"/>
</dbReference>
<dbReference type="GO" id="GO:0016301">
    <property type="term" value="F:kinase activity"/>
    <property type="evidence" value="ECO:0007669"/>
    <property type="project" value="UniProtKB-KW"/>
</dbReference>
<dbReference type="PIRSF" id="PIRSF000705">
    <property type="entry name" value="DNK"/>
    <property type="match status" value="1"/>
</dbReference>
<reference evidence="2 3" key="1">
    <citation type="submission" date="2024-04" db="EMBL/GenBank/DDBJ databases">
        <authorList>
            <person name="Abashina T."/>
            <person name="Shaikin A."/>
        </authorList>
    </citation>
    <scope>NUCLEOTIDE SEQUENCE [LARGE SCALE GENOMIC DNA]</scope>
    <source>
        <strain evidence="2 3">AAFK</strain>
    </source>
</reference>
<dbReference type="InterPro" id="IPR050566">
    <property type="entry name" value="Deoxyribonucleoside_kinase"/>
</dbReference>
<organism evidence="2 3">
    <name type="scientific">Thermithiobacillus plumbiphilus</name>
    <dbReference type="NCBI Taxonomy" id="1729899"/>
    <lineage>
        <taxon>Bacteria</taxon>
        <taxon>Pseudomonadati</taxon>
        <taxon>Pseudomonadota</taxon>
        <taxon>Acidithiobacillia</taxon>
        <taxon>Acidithiobacillales</taxon>
        <taxon>Thermithiobacillaceae</taxon>
        <taxon>Thermithiobacillus</taxon>
    </lineage>
</organism>
<evidence type="ECO:0000313" key="2">
    <source>
        <dbReference type="EMBL" id="MEK8090340.1"/>
    </source>
</evidence>
<dbReference type="InterPro" id="IPR031314">
    <property type="entry name" value="DNK_dom"/>
</dbReference>
<keyword evidence="2" id="KW-0418">Kinase</keyword>
<sequence>MTQLRYIAVEGPIGVGKSTLARRLAEALGFSLLLELPEENPFLPAFYEEPARHALAVQLFFLLQRARQMEGLRQADLFRPGIVADFMWDKDRLFAALNLGEEEFSLYNQVHEALKPPVTTPDLIIYLRAGVGFLQGRIRRRGIVHEQAISGNYLQALVNGYDRLFDHYQASPVLRIDAESHDFEHHPQDFAALLQRIRSAGASAMLQDRDF</sequence>
<dbReference type="CDD" id="cd01673">
    <property type="entry name" value="dNK"/>
    <property type="match status" value="1"/>
</dbReference>
<evidence type="ECO:0000313" key="3">
    <source>
        <dbReference type="Proteomes" id="UP001446205"/>
    </source>
</evidence>
<keyword evidence="2" id="KW-0808">Transferase</keyword>
<dbReference type="Gene3D" id="3.40.50.300">
    <property type="entry name" value="P-loop containing nucleotide triphosphate hydrolases"/>
    <property type="match status" value="1"/>
</dbReference>
<dbReference type="InterPro" id="IPR002624">
    <property type="entry name" value="DCK/DGK"/>
</dbReference>
<dbReference type="RefSeq" id="WP_341371396.1">
    <property type="nucleotide sequence ID" value="NZ_JBBPCO010000011.1"/>
</dbReference>
<proteinExistence type="predicted"/>
<dbReference type="EC" id="2.7.1.-" evidence="2"/>
<gene>
    <name evidence="2" type="ORF">WOB96_11275</name>
</gene>
<evidence type="ECO:0000259" key="1">
    <source>
        <dbReference type="Pfam" id="PF01712"/>
    </source>
</evidence>
<accession>A0ABU9D9Y6</accession>
<comment type="caution">
    <text evidence="2">The sequence shown here is derived from an EMBL/GenBank/DDBJ whole genome shotgun (WGS) entry which is preliminary data.</text>
</comment>
<protein>
    <submittedName>
        <fullName evidence="2">Deoxynucleoside kinase</fullName>
        <ecNumber evidence="2">2.7.1.-</ecNumber>
    </submittedName>
</protein>
<dbReference type="InterPro" id="IPR027417">
    <property type="entry name" value="P-loop_NTPase"/>
</dbReference>
<dbReference type="EMBL" id="JBBPCO010000011">
    <property type="protein sequence ID" value="MEK8090340.1"/>
    <property type="molecule type" value="Genomic_DNA"/>
</dbReference>
<dbReference type="Proteomes" id="UP001446205">
    <property type="component" value="Unassembled WGS sequence"/>
</dbReference>
<name>A0ABU9D9Y6_9PROT</name>
<keyword evidence="3" id="KW-1185">Reference proteome</keyword>
<dbReference type="PANTHER" id="PTHR10513:SF46">
    <property type="entry name" value="DEOXYGUANOSINE KINASE"/>
    <property type="match status" value="1"/>
</dbReference>
<dbReference type="Pfam" id="PF01712">
    <property type="entry name" value="dNK"/>
    <property type="match status" value="1"/>
</dbReference>